<protein>
    <submittedName>
        <fullName evidence="2">Uncharacterized protein</fullName>
    </submittedName>
</protein>
<sequence>MITAFGSAVYLMFGQGKAWILIGVAALASLPVTSFVFLQFPLLVDVITSTYGYGVFGKKSDRVFR</sequence>
<evidence type="ECO:0000313" key="3">
    <source>
        <dbReference type="Proteomes" id="UP000836841"/>
    </source>
</evidence>
<keyword evidence="1" id="KW-0472">Membrane</keyword>
<accession>A0AAU9RLG0</accession>
<feature type="transmembrane region" description="Helical" evidence="1">
    <location>
        <begin position="36"/>
        <end position="56"/>
    </location>
</feature>
<evidence type="ECO:0000313" key="2">
    <source>
        <dbReference type="EMBL" id="CAH2041843.1"/>
    </source>
</evidence>
<comment type="caution">
    <text evidence="2">The sequence shown here is derived from an EMBL/GenBank/DDBJ whole genome shotgun (WGS) entry which is preliminary data.</text>
</comment>
<feature type="transmembrane region" description="Helical" evidence="1">
    <location>
        <begin position="7"/>
        <end position="30"/>
    </location>
</feature>
<evidence type="ECO:0000256" key="1">
    <source>
        <dbReference type="SAM" id="Phobius"/>
    </source>
</evidence>
<gene>
    <name evidence="2" type="ORF">TAV2_LOCUS4549</name>
</gene>
<dbReference type="Proteomes" id="UP000836841">
    <property type="component" value="Unassembled WGS sequence"/>
</dbReference>
<dbReference type="AlphaFoldDB" id="A0AAU9RLG0"/>
<proteinExistence type="predicted"/>
<name>A0AAU9RLG0_THLAR</name>
<keyword evidence="3" id="KW-1185">Reference proteome</keyword>
<reference evidence="2 3" key="1">
    <citation type="submission" date="2022-03" db="EMBL/GenBank/DDBJ databases">
        <authorList>
            <person name="Nunn A."/>
            <person name="Chopra R."/>
            <person name="Nunn A."/>
            <person name="Contreras Garrido A."/>
        </authorList>
    </citation>
    <scope>NUCLEOTIDE SEQUENCE [LARGE SCALE GENOMIC DNA]</scope>
</reference>
<keyword evidence="1" id="KW-1133">Transmembrane helix</keyword>
<keyword evidence="1" id="KW-0812">Transmembrane</keyword>
<organism evidence="2 3">
    <name type="scientific">Thlaspi arvense</name>
    <name type="common">Field penny-cress</name>
    <dbReference type="NCBI Taxonomy" id="13288"/>
    <lineage>
        <taxon>Eukaryota</taxon>
        <taxon>Viridiplantae</taxon>
        <taxon>Streptophyta</taxon>
        <taxon>Embryophyta</taxon>
        <taxon>Tracheophyta</taxon>
        <taxon>Spermatophyta</taxon>
        <taxon>Magnoliopsida</taxon>
        <taxon>eudicotyledons</taxon>
        <taxon>Gunneridae</taxon>
        <taxon>Pentapetalae</taxon>
        <taxon>rosids</taxon>
        <taxon>malvids</taxon>
        <taxon>Brassicales</taxon>
        <taxon>Brassicaceae</taxon>
        <taxon>Thlaspideae</taxon>
        <taxon>Thlaspi</taxon>
    </lineage>
</organism>
<dbReference type="EMBL" id="CAJVSB020000126">
    <property type="protein sequence ID" value="CAH2041843.1"/>
    <property type="molecule type" value="Genomic_DNA"/>
</dbReference>